<dbReference type="InterPro" id="IPR035924">
    <property type="entry name" value="FlaG-like_sf"/>
</dbReference>
<dbReference type="PANTHER" id="PTHR37166">
    <property type="entry name" value="PROTEIN FLAG"/>
    <property type="match status" value="1"/>
</dbReference>
<dbReference type="Pfam" id="PF03646">
    <property type="entry name" value="FlaG"/>
    <property type="match status" value="1"/>
</dbReference>
<dbReference type="Proteomes" id="UP000717995">
    <property type="component" value="Unassembled WGS sequence"/>
</dbReference>
<protein>
    <submittedName>
        <fullName evidence="1">Flagellar protein FlaG</fullName>
    </submittedName>
</protein>
<dbReference type="PANTHER" id="PTHR37166:SF1">
    <property type="entry name" value="PROTEIN FLAG"/>
    <property type="match status" value="1"/>
</dbReference>
<gene>
    <name evidence="1" type="ORF">JQX08_02495</name>
</gene>
<dbReference type="RefSeq" id="WP_204914460.1">
    <property type="nucleotide sequence ID" value="NZ_JAFEUP010000001.1"/>
</dbReference>
<evidence type="ECO:0000313" key="2">
    <source>
        <dbReference type="Proteomes" id="UP000717995"/>
    </source>
</evidence>
<name>A0ABS2ICL0_9GAMM</name>
<reference evidence="1 2" key="1">
    <citation type="submission" date="2021-02" db="EMBL/GenBank/DDBJ databases">
        <authorList>
            <person name="Lee D.-H."/>
        </authorList>
    </citation>
    <scope>NUCLEOTIDE SEQUENCE [LARGE SCALE GENOMIC DNA]</scope>
    <source>
        <strain evidence="1 2">UL073</strain>
    </source>
</reference>
<dbReference type="InterPro" id="IPR005186">
    <property type="entry name" value="FlaG"/>
</dbReference>
<keyword evidence="1" id="KW-0282">Flagellum</keyword>
<evidence type="ECO:0000313" key="1">
    <source>
        <dbReference type="EMBL" id="MBM7059568.1"/>
    </source>
</evidence>
<keyword evidence="1" id="KW-0966">Cell projection</keyword>
<sequence length="120" mass="12579">MDISKLSLGSAPVFSGRESARANVVGGGGAEASSASKSVQDAVDPGMKDSLGAAVANMSSFAQSVQRNLNFSIDDASGEVVIKVMDRDSGEMVRQIPSEDALRLAEQLEELRSLMFEARA</sequence>
<dbReference type="SUPFAM" id="SSF160214">
    <property type="entry name" value="FlaG-like"/>
    <property type="match status" value="1"/>
</dbReference>
<dbReference type="Gene3D" id="3.30.160.170">
    <property type="entry name" value="FlaG-like"/>
    <property type="match status" value="1"/>
</dbReference>
<keyword evidence="1" id="KW-0969">Cilium</keyword>
<keyword evidence="2" id="KW-1185">Reference proteome</keyword>
<accession>A0ABS2ICL0</accession>
<organism evidence="1 2">
    <name type="scientific">Zestomonas insulae</name>
    <dbReference type="NCBI Taxonomy" id="2809017"/>
    <lineage>
        <taxon>Bacteria</taxon>
        <taxon>Pseudomonadati</taxon>
        <taxon>Pseudomonadota</taxon>
        <taxon>Gammaproteobacteria</taxon>
        <taxon>Pseudomonadales</taxon>
        <taxon>Pseudomonadaceae</taxon>
        <taxon>Zestomonas</taxon>
    </lineage>
</organism>
<comment type="caution">
    <text evidence="1">The sequence shown here is derived from an EMBL/GenBank/DDBJ whole genome shotgun (WGS) entry which is preliminary data.</text>
</comment>
<dbReference type="EMBL" id="JAFEUP010000001">
    <property type="protein sequence ID" value="MBM7059568.1"/>
    <property type="molecule type" value="Genomic_DNA"/>
</dbReference>
<proteinExistence type="predicted"/>